<keyword evidence="1" id="KW-1133">Transmembrane helix</keyword>
<name>A0ABR6HVW3_9SPHN</name>
<keyword evidence="1" id="KW-0472">Membrane</keyword>
<sequence>MDLIKAMTFGAILSATIALVVGSQGSSAGPLAIHAVHFADAKMYWSWPIFLSASGLAFGISLLQR</sequence>
<evidence type="ECO:0000313" key="2">
    <source>
        <dbReference type="EMBL" id="MBB3774641.1"/>
    </source>
</evidence>
<accession>A0ABR6HVW3</accession>
<feature type="transmembrane region" description="Helical" evidence="1">
    <location>
        <begin position="44"/>
        <end position="63"/>
    </location>
</feature>
<evidence type="ECO:0000256" key="1">
    <source>
        <dbReference type="SAM" id="Phobius"/>
    </source>
</evidence>
<protein>
    <submittedName>
        <fullName evidence="2">Uncharacterized protein</fullName>
    </submittedName>
</protein>
<dbReference type="Proteomes" id="UP000548685">
    <property type="component" value="Unassembled WGS sequence"/>
</dbReference>
<keyword evidence="1" id="KW-0812">Transmembrane</keyword>
<organism evidence="2 3">
    <name type="scientific">Erythrobacter ramosus</name>
    <dbReference type="NCBI Taxonomy" id="35811"/>
    <lineage>
        <taxon>Bacteria</taxon>
        <taxon>Pseudomonadati</taxon>
        <taxon>Pseudomonadota</taxon>
        <taxon>Alphaproteobacteria</taxon>
        <taxon>Sphingomonadales</taxon>
        <taxon>Erythrobacteraceae</taxon>
        <taxon>Erythrobacter/Porphyrobacter group</taxon>
        <taxon>Erythrobacter</taxon>
    </lineage>
</organism>
<comment type="caution">
    <text evidence="2">The sequence shown here is derived from an EMBL/GenBank/DDBJ whole genome shotgun (WGS) entry which is preliminary data.</text>
</comment>
<keyword evidence="3" id="KW-1185">Reference proteome</keyword>
<reference evidence="2 3" key="1">
    <citation type="submission" date="2020-08" db="EMBL/GenBank/DDBJ databases">
        <title>Genomic Encyclopedia of Type Strains, Phase IV (KMG-IV): sequencing the most valuable type-strain genomes for metagenomic binning, comparative biology and taxonomic classification.</title>
        <authorList>
            <person name="Goeker M."/>
        </authorList>
    </citation>
    <scope>NUCLEOTIDE SEQUENCE [LARGE SCALE GENOMIC DNA]</scope>
    <source>
        <strain evidence="2 3">DSM 8510</strain>
    </source>
</reference>
<evidence type="ECO:0000313" key="3">
    <source>
        <dbReference type="Proteomes" id="UP000548685"/>
    </source>
</evidence>
<gene>
    <name evidence="2" type="ORF">FHS52_000584</name>
</gene>
<proteinExistence type="predicted"/>
<dbReference type="RefSeq" id="WP_183363518.1">
    <property type="nucleotide sequence ID" value="NZ_BAAADZ010000002.1"/>
</dbReference>
<dbReference type="EMBL" id="JACICE010000001">
    <property type="protein sequence ID" value="MBB3774641.1"/>
    <property type="molecule type" value="Genomic_DNA"/>
</dbReference>